<dbReference type="Gene3D" id="2.60.120.1440">
    <property type="match status" value="1"/>
</dbReference>
<evidence type="ECO:0000313" key="3">
    <source>
        <dbReference type="EMBL" id="RKE57135.1"/>
    </source>
</evidence>
<dbReference type="PANTHER" id="PTHR30273:SF2">
    <property type="entry name" value="PROTEIN FECR"/>
    <property type="match status" value="1"/>
</dbReference>
<dbReference type="FunFam" id="2.60.120.1440:FF:000001">
    <property type="entry name" value="Putative anti-sigma factor"/>
    <property type="match status" value="1"/>
</dbReference>
<accession>A0A420BKI9</accession>
<dbReference type="InterPro" id="IPR012373">
    <property type="entry name" value="Ferrdict_sens_TM"/>
</dbReference>
<comment type="caution">
    <text evidence="3">The sequence shown here is derived from an EMBL/GenBank/DDBJ whole genome shotgun (WGS) entry which is preliminary data.</text>
</comment>
<dbReference type="Gene3D" id="3.55.50.30">
    <property type="match status" value="1"/>
</dbReference>
<feature type="domain" description="Protein FecR C-terminal" evidence="2">
    <location>
        <begin position="296"/>
        <end position="362"/>
    </location>
</feature>
<proteinExistence type="predicted"/>
<evidence type="ECO:0000259" key="1">
    <source>
        <dbReference type="Pfam" id="PF04773"/>
    </source>
</evidence>
<organism evidence="3 4">
    <name type="scientific">Sphingobacterium detergens</name>
    <dbReference type="NCBI Taxonomy" id="1145106"/>
    <lineage>
        <taxon>Bacteria</taxon>
        <taxon>Pseudomonadati</taxon>
        <taxon>Bacteroidota</taxon>
        <taxon>Sphingobacteriia</taxon>
        <taxon>Sphingobacteriales</taxon>
        <taxon>Sphingobacteriaceae</taxon>
        <taxon>Sphingobacterium</taxon>
    </lineage>
</organism>
<name>A0A420BKI9_SPHD1</name>
<dbReference type="Pfam" id="PF16344">
    <property type="entry name" value="FecR_C"/>
    <property type="match status" value="1"/>
</dbReference>
<gene>
    <name evidence="3" type="ORF">DFQ12_2011</name>
</gene>
<sequence>MEKETLKEIFRKYKSGTASPEELRIIHSFYLHKANSSSETLDDQFVQEQLDAMDRHLFPQKEKRISVWKYAAAALIILSSAFGIYKYTQQELSEKETQQATELFAAIKPGHDQATLRLPNGAVIALGQQDKLINRDGMVQLNTGNLDLSTSTGNQMITLQTPRGGQFQVQLEDGTKIWLNAGSTISYPAKFGTNERSVILKGEAYFEVAHNPKKPFKVNVGNDEIQVLGTGFNIQSYADNLTPITTLVHGKVKVTRKNKEQQSLILQPGQQTSAHTNLQKANTDISGIIAWKNGLFSFRRSSVKNIVRELERWYNIDFVVDQTAAENRLITGEIPRNVNLDDVMQILSYFDIQGQMKNNKVYLTIKKQ</sequence>
<dbReference type="GO" id="GO:0016989">
    <property type="term" value="F:sigma factor antagonist activity"/>
    <property type="evidence" value="ECO:0007669"/>
    <property type="project" value="TreeGrafter"/>
</dbReference>
<evidence type="ECO:0000259" key="2">
    <source>
        <dbReference type="Pfam" id="PF16344"/>
    </source>
</evidence>
<dbReference type="EMBL" id="RAPY01000001">
    <property type="protein sequence ID" value="RKE57135.1"/>
    <property type="molecule type" value="Genomic_DNA"/>
</dbReference>
<feature type="domain" description="FecR protein" evidence="1">
    <location>
        <begin position="158"/>
        <end position="252"/>
    </location>
</feature>
<dbReference type="InterPro" id="IPR032508">
    <property type="entry name" value="FecR_C"/>
</dbReference>
<dbReference type="PANTHER" id="PTHR30273">
    <property type="entry name" value="PERIPLASMIC SIGNAL SENSOR AND SIGMA FACTOR ACTIVATOR FECR-RELATED"/>
    <property type="match status" value="1"/>
</dbReference>
<dbReference type="Pfam" id="PF04773">
    <property type="entry name" value="FecR"/>
    <property type="match status" value="1"/>
</dbReference>
<dbReference type="Proteomes" id="UP000286246">
    <property type="component" value="Unassembled WGS sequence"/>
</dbReference>
<evidence type="ECO:0000313" key="4">
    <source>
        <dbReference type="Proteomes" id="UP000286246"/>
    </source>
</evidence>
<protein>
    <submittedName>
        <fullName evidence="3">FecR family protein</fullName>
    </submittedName>
</protein>
<dbReference type="PIRSF" id="PIRSF018266">
    <property type="entry name" value="FecR"/>
    <property type="match status" value="1"/>
</dbReference>
<dbReference type="RefSeq" id="WP_120258719.1">
    <property type="nucleotide sequence ID" value="NZ_RAPY01000001.1"/>
</dbReference>
<dbReference type="OrthoDB" id="1099963at2"/>
<reference evidence="3 4" key="1">
    <citation type="submission" date="2018-09" db="EMBL/GenBank/DDBJ databases">
        <title>Genomic Encyclopedia of Type Strains, Phase III (KMG-III): the genomes of soil and plant-associated and newly described type strains.</title>
        <authorList>
            <person name="Whitman W."/>
        </authorList>
    </citation>
    <scope>NUCLEOTIDE SEQUENCE [LARGE SCALE GENOMIC DNA]</scope>
    <source>
        <strain evidence="3 4">CECT 7938</strain>
    </source>
</reference>
<dbReference type="AlphaFoldDB" id="A0A420BKI9"/>
<dbReference type="InterPro" id="IPR006860">
    <property type="entry name" value="FecR"/>
</dbReference>
<keyword evidence="4" id="KW-1185">Reference proteome</keyword>